<gene>
    <name evidence="2" type="ORF">SAMN04488117_102294</name>
</gene>
<evidence type="ECO:0000313" key="2">
    <source>
        <dbReference type="EMBL" id="SDF10990.1"/>
    </source>
</evidence>
<dbReference type="Pfam" id="PF00903">
    <property type="entry name" value="Glyoxalase"/>
    <property type="match status" value="1"/>
</dbReference>
<feature type="domain" description="VOC" evidence="1">
    <location>
        <begin position="9"/>
        <end position="132"/>
    </location>
</feature>
<dbReference type="PANTHER" id="PTHR36503:SF3">
    <property type="entry name" value="BLR0126 PROTEIN"/>
    <property type="match status" value="1"/>
</dbReference>
<dbReference type="AlphaFoldDB" id="A0A1G7IE18"/>
<dbReference type="RefSeq" id="WP_074642062.1">
    <property type="nucleotide sequence ID" value="NZ_FNBL01000002.1"/>
</dbReference>
<dbReference type="Proteomes" id="UP000182284">
    <property type="component" value="Unassembled WGS sequence"/>
</dbReference>
<name>A0A1G7IE18_9RHOB</name>
<organism evidence="2 3">
    <name type="scientific">Celeribacter baekdonensis</name>
    <dbReference type="NCBI Taxonomy" id="875171"/>
    <lineage>
        <taxon>Bacteria</taxon>
        <taxon>Pseudomonadati</taxon>
        <taxon>Pseudomonadota</taxon>
        <taxon>Alphaproteobacteria</taxon>
        <taxon>Rhodobacterales</taxon>
        <taxon>Roseobacteraceae</taxon>
        <taxon>Celeribacter</taxon>
    </lineage>
</organism>
<accession>A0A1G7IE18</accession>
<sequence length="133" mass="14229">MSVTAPRPVLDAIAVTATDMARSVAFYRLLGFDFDGVETNADHVEPNTAPGSVRLMIDAATLSETLIGEKPRPANHSAFAMLCATPTEVDRVAGEIANAGFTVVDAPWDAFWGQRYATVVDPDGYKVDLFAPL</sequence>
<dbReference type="PANTHER" id="PTHR36503">
    <property type="entry name" value="BLR2520 PROTEIN"/>
    <property type="match status" value="1"/>
</dbReference>
<dbReference type="EMBL" id="FNBL01000002">
    <property type="protein sequence ID" value="SDF10990.1"/>
    <property type="molecule type" value="Genomic_DNA"/>
</dbReference>
<protein>
    <submittedName>
        <fullName evidence="2">Glyoxalase-like domain-containing protein</fullName>
    </submittedName>
</protein>
<dbReference type="Gene3D" id="3.10.180.10">
    <property type="entry name" value="2,3-Dihydroxybiphenyl 1,2-Dioxygenase, domain 1"/>
    <property type="match status" value="1"/>
</dbReference>
<evidence type="ECO:0000313" key="3">
    <source>
        <dbReference type="Proteomes" id="UP000182284"/>
    </source>
</evidence>
<dbReference type="OrthoDB" id="9798430at2"/>
<reference evidence="2 3" key="1">
    <citation type="submission" date="2016-10" db="EMBL/GenBank/DDBJ databases">
        <authorList>
            <person name="de Groot N.N."/>
        </authorList>
    </citation>
    <scope>NUCLEOTIDE SEQUENCE [LARGE SCALE GENOMIC DNA]</scope>
    <source>
        <strain evidence="2 3">DSM 27375</strain>
    </source>
</reference>
<evidence type="ECO:0000259" key="1">
    <source>
        <dbReference type="PROSITE" id="PS51819"/>
    </source>
</evidence>
<dbReference type="PROSITE" id="PS51819">
    <property type="entry name" value="VOC"/>
    <property type="match status" value="1"/>
</dbReference>
<dbReference type="InterPro" id="IPR004360">
    <property type="entry name" value="Glyas_Fos-R_dOase_dom"/>
</dbReference>
<dbReference type="InterPro" id="IPR037523">
    <property type="entry name" value="VOC_core"/>
</dbReference>
<proteinExistence type="predicted"/>
<dbReference type="SUPFAM" id="SSF54593">
    <property type="entry name" value="Glyoxalase/Bleomycin resistance protein/Dihydroxybiphenyl dioxygenase"/>
    <property type="match status" value="1"/>
</dbReference>
<dbReference type="InterPro" id="IPR029068">
    <property type="entry name" value="Glyas_Bleomycin-R_OHBP_Dase"/>
</dbReference>